<dbReference type="SUPFAM" id="SSF63748">
    <property type="entry name" value="Tudor/PWWP/MBT"/>
    <property type="match status" value="1"/>
</dbReference>
<dbReference type="SMART" id="SM00333">
    <property type="entry name" value="TUDOR"/>
    <property type="match status" value="1"/>
</dbReference>
<dbReference type="CDD" id="cd21182">
    <property type="entry name" value="Tudor_SMN_SPF30-like"/>
    <property type="match status" value="1"/>
</dbReference>
<name>A0AAD7UYU3_9FUNG</name>
<keyword evidence="6" id="KW-1185">Reference proteome</keyword>
<evidence type="ECO:0000256" key="2">
    <source>
        <dbReference type="ARBA" id="ARBA00023242"/>
    </source>
</evidence>
<proteinExistence type="predicted"/>
<feature type="compositionally biased region" description="Polar residues" evidence="3">
    <location>
        <begin position="202"/>
        <end position="211"/>
    </location>
</feature>
<comment type="subcellular location">
    <subcellularLocation>
        <location evidence="1">Nucleus</location>
    </subcellularLocation>
</comment>
<dbReference type="Gene3D" id="2.30.30.140">
    <property type="match status" value="1"/>
</dbReference>
<keyword evidence="2" id="KW-0539">Nucleus</keyword>
<feature type="domain" description="Tudor" evidence="4">
    <location>
        <begin position="92"/>
        <end position="152"/>
    </location>
</feature>
<evidence type="ECO:0000313" key="6">
    <source>
        <dbReference type="Proteomes" id="UP001234581"/>
    </source>
</evidence>
<dbReference type="AlphaFoldDB" id="A0AAD7UYU3"/>
<protein>
    <recommendedName>
        <fullName evidence="4">Tudor domain-containing protein</fullName>
    </recommendedName>
</protein>
<feature type="region of interest" description="Disordered" evidence="3">
    <location>
        <begin position="144"/>
        <end position="268"/>
    </location>
</feature>
<organism evidence="5 6">
    <name type="scientific">Lichtheimia ornata</name>
    <dbReference type="NCBI Taxonomy" id="688661"/>
    <lineage>
        <taxon>Eukaryota</taxon>
        <taxon>Fungi</taxon>
        <taxon>Fungi incertae sedis</taxon>
        <taxon>Mucoromycota</taxon>
        <taxon>Mucoromycotina</taxon>
        <taxon>Mucoromycetes</taxon>
        <taxon>Mucorales</taxon>
        <taxon>Lichtheimiaceae</taxon>
        <taxon>Lichtheimia</taxon>
    </lineage>
</organism>
<reference evidence="5 6" key="1">
    <citation type="submission" date="2023-03" db="EMBL/GenBank/DDBJ databases">
        <title>Genome sequence of Lichtheimia ornata CBS 291.66.</title>
        <authorList>
            <person name="Mohabir J.T."/>
            <person name="Shea T.P."/>
            <person name="Kurbessoian T."/>
            <person name="Berby B."/>
            <person name="Fontaine J."/>
            <person name="Livny J."/>
            <person name="Gnirke A."/>
            <person name="Stajich J.E."/>
            <person name="Cuomo C.A."/>
        </authorList>
    </citation>
    <scope>NUCLEOTIDE SEQUENCE [LARGE SCALE GENOMIC DNA]</scope>
    <source>
        <strain evidence="5">CBS 291.66</strain>
    </source>
</reference>
<dbReference type="Proteomes" id="UP001234581">
    <property type="component" value="Unassembled WGS sequence"/>
</dbReference>
<evidence type="ECO:0000313" key="5">
    <source>
        <dbReference type="EMBL" id="KAJ8655454.1"/>
    </source>
</evidence>
<evidence type="ECO:0000256" key="1">
    <source>
        <dbReference type="ARBA" id="ARBA00004123"/>
    </source>
</evidence>
<accession>A0AAD7UYU3</accession>
<dbReference type="InterPro" id="IPR002999">
    <property type="entry name" value="Tudor"/>
</dbReference>
<feature type="region of interest" description="Disordered" evidence="3">
    <location>
        <begin position="41"/>
        <end position="89"/>
    </location>
</feature>
<feature type="compositionally biased region" description="Low complexity" evidence="3">
    <location>
        <begin position="47"/>
        <end position="86"/>
    </location>
</feature>
<evidence type="ECO:0000256" key="3">
    <source>
        <dbReference type="SAM" id="MobiDB-lite"/>
    </source>
</evidence>
<gene>
    <name evidence="5" type="ORF">O0I10_008948</name>
</gene>
<dbReference type="EMBL" id="JARTCD010000049">
    <property type="protein sequence ID" value="KAJ8655454.1"/>
    <property type="molecule type" value="Genomic_DNA"/>
</dbReference>
<evidence type="ECO:0000259" key="4">
    <source>
        <dbReference type="PROSITE" id="PS50304"/>
    </source>
</evidence>
<dbReference type="GO" id="GO:0005634">
    <property type="term" value="C:nucleus"/>
    <property type="evidence" value="ECO:0007669"/>
    <property type="project" value="UniProtKB-SubCell"/>
</dbReference>
<feature type="compositionally biased region" description="Low complexity" evidence="3">
    <location>
        <begin position="174"/>
        <end position="186"/>
    </location>
</feature>
<dbReference type="PROSITE" id="PS50304">
    <property type="entry name" value="TUDOR"/>
    <property type="match status" value="1"/>
</dbReference>
<comment type="caution">
    <text evidence="5">The sequence shown here is derived from an EMBL/GenBank/DDBJ whole genome shotgun (WGS) entry which is preliminary data.</text>
</comment>
<dbReference type="RefSeq" id="XP_058340367.1">
    <property type="nucleotide sequence ID" value="XM_058488947.1"/>
</dbReference>
<dbReference type="PANTHER" id="PTHR46297">
    <property type="entry name" value="ZINC FINGER CCCH-TYPE WITH G PATCH DOMAIN-CONTAINING PROTEIN"/>
    <property type="match status" value="1"/>
</dbReference>
<dbReference type="GeneID" id="83216355"/>
<sequence length="268" mass="29908">MDDPESYQYQLEQVELALGSDPNNEELKKLQHDLKELISLTAQLEEQQQQQQSPSSQSAKKQASKSASPVTPSTPYGSSPSSSPAPVLKTHQFSVGQEVLARWSGDSQFYRATITAIGGADQVFSVVFRGYQENEFVKAEDIKPLDNKRKKGIFEDVMPTKKTKKDSNKEKPSSSEGQQQQQQQQQKPKKKKVSEVEVKKNAWQNFASSAQKQKKKGRMAATPINKKSIFKTPDNPDSKVGVVGSGRGMTSYQQRGKHLFTDSPQEEE</sequence>